<dbReference type="EnsemblMetazoa" id="Aqu2.1.36065_001">
    <property type="protein sequence ID" value="Aqu2.1.36065_001"/>
    <property type="gene ID" value="Aqu2.1.36065"/>
</dbReference>
<name>A0A1X7V706_AMPQE</name>
<protein>
    <recommendedName>
        <fullName evidence="2">CARD domain-containing protein</fullName>
    </recommendedName>
</protein>
<evidence type="ECO:0008006" key="2">
    <source>
        <dbReference type="Google" id="ProtNLM"/>
    </source>
</evidence>
<dbReference type="Gene3D" id="1.10.533.10">
    <property type="entry name" value="Death Domain, Fas"/>
    <property type="match status" value="1"/>
</dbReference>
<proteinExistence type="predicted"/>
<accession>A0A1X7V706</accession>
<reference evidence="1" key="1">
    <citation type="submission" date="2017-05" db="UniProtKB">
        <authorList>
            <consortium name="EnsemblMetazoa"/>
        </authorList>
    </citation>
    <scope>IDENTIFICATION</scope>
</reference>
<organism evidence="1">
    <name type="scientific">Amphimedon queenslandica</name>
    <name type="common">Sponge</name>
    <dbReference type="NCBI Taxonomy" id="400682"/>
    <lineage>
        <taxon>Eukaryota</taxon>
        <taxon>Metazoa</taxon>
        <taxon>Porifera</taxon>
        <taxon>Demospongiae</taxon>
        <taxon>Heteroscleromorpha</taxon>
        <taxon>Haplosclerida</taxon>
        <taxon>Niphatidae</taxon>
        <taxon>Amphimedon</taxon>
    </lineage>
</organism>
<dbReference type="AlphaFoldDB" id="A0A1X7V706"/>
<evidence type="ECO:0000313" key="1">
    <source>
        <dbReference type="EnsemblMetazoa" id="Aqu2.1.36065_001"/>
    </source>
</evidence>
<dbReference type="InParanoid" id="A0A1X7V706"/>
<sequence length="300" mass="33624">MTICDVFENQIINDASLKTHAASMRSKIASGRPPQVPTIQHTQVGHTMTPKTKNKAASDRLREVSDRLACSISSCLMDVTSKLYAGNVIGLSLKDEMINGHDIDSRKATKLVNELQRALDNHTRPDTYLDEMCRVLRNVREKQITDIVDTLSNDVSAVSTGPAMVPAFQSNDATAVPTDPAMVLAFPTEPSYSNKNNAHKVLTSSNDMLTKIDLMYLADKMVEKGIITSEQKREIVDDRYHGLSGFQRINKLLDHLRDTVEVNEGTFQWFIKILNDYNTVWSKSVAKKLMDKYTELQMTS</sequence>
<dbReference type="InterPro" id="IPR011029">
    <property type="entry name" value="DEATH-like_dom_sf"/>
</dbReference>